<comment type="caution">
    <text evidence="2">The sequence shown here is derived from an EMBL/GenBank/DDBJ whole genome shotgun (WGS) entry which is preliminary data.</text>
</comment>
<dbReference type="EMBL" id="PGXC01000005">
    <property type="protein sequence ID" value="PKK90624.1"/>
    <property type="molecule type" value="Genomic_DNA"/>
</dbReference>
<name>A0A2N1PQL9_9BACT</name>
<dbReference type="AlphaFoldDB" id="A0A2N1PQL9"/>
<reference evidence="2 3" key="1">
    <citation type="journal article" date="2017" name="ISME J.">
        <title>Potential for microbial H2 and metal transformations associated with novel bacteria and archaea in deep terrestrial subsurface sediments.</title>
        <authorList>
            <person name="Hernsdorf A.W."/>
            <person name="Amano Y."/>
            <person name="Miyakawa K."/>
            <person name="Ise K."/>
            <person name="Suzuki Y."/>
            <person name="Anantharaman K."/>
            <person name="Probst A."/>
            <person name="Burstein D."/>
            <person name="Thomas B.C."/>
            <person name="Banfield J.F."/>
        </authorList>
    </citation>
    <scope>NUCLEOTIDE SEQUENCE [LARGE SCALE GENOMIC DNA]</scope>
    <source>
        <strain evidence="2">HGW-Wallbacteria-1</strain>
    </source>
</reference>
<dbReference type="Proteomes" id="UP000233256">
    <property type="component" value="Unassembled WGS sequence"/>
</dbReference>
<proteinExistence type="predicted"/>
<evidence type="ECO:0000313" key="2">
    <source>
        <dbReference type="EMBL" id="PKK90624.1"/>
    </source>
</evidence>
<organism evidence="2 3">
    <name type="scientific">Candidatus Wallbacteria bacterium HGW-Wallbacteria-1</name>
    <dbReference type="NCBI Taxonomy" id="2013854"/>
    <lineage>
        <taxon>Bacteria</taxon>
        <taxon>Candidatus Walliibacteriota</taxon>
    </lineage>
</organism>
<sequence>MMPSGFNKYSMGCAMHFSQSLLMIGPALEEQVRDLEIPLGKMGIRVQHNLSFDTLEQLFLVEDIGRYSVILINEPFAQGRVSLTDYNDFMKADYFAQLVRKYYPERVVQVGVILDRGDDGVFYHPTLRLLKNAHFLVPKVRNRLTEISGKVLLDYLQTRILGNSSGGSSNRSPRMVRDLKGRRRTSTLKGNRHIE</sequence>
<accession>A0A2N1PQL9</accession>
<protein>
    <submittedName>
        <fullName evidence="2">Uncharacterized protein</fullName>
    </submittedName>
</protein>
<evidence type="ECO:0000313" key="3">
    <source>
        <dbReference type="Proteomes" id="UP000233256"/>
    </source>
</evidence>
<feature type="region of interest" description="Disordered" evidence="1">
    <location>
        <begin position="164"/>
        <end position="195"/>
    </location>
</feature>
<gene>
    <name evidence="2" type="ORF">CVV64_09715</name>
</gene>
<evidence type="ECO:0000256" key="1">
    <source>
        <dbReference type="SAM" id="MobiDB-lite"/>
    </source>
</evidence>